<organism evidence="2 3">
    <name type="scientific">Formosa undariae</name>
    <dbReference type="NCBI Taxonomy" id="1325436"/>
    <lineage>
        <taxon>Bacteria</taxon>
        <taxon>Pseudomonadati</taxon>
        <taxon>Bacteroidota</taxon>
        <taxon>Flavobacteriia</taxon>
        <taxon>Flavobacteriales</taxon>
        <taxon>Flavobacteriaceae</taxon>
        <taxon>Formosa</taxon>
    </lineage>
</organism>
<evidence type="ECO:0000313" key="3">
    <source>
        <dbReference type="Proteomes" id="UP001589605"/>
    </source>
</evidence>
<sequence>MPRFFLVLICLSAFVLTSCNYTEEITFHSDGSGEFLMNYDMSEAMVAIKKIGGNEEAYKKEPKVDSIIYFKDILKEKSDSISKLPQDEQDDLKSLESMMMRVQSNYETDVFNLGFGSGFKSINEFPEILENIDKAKAFNTKGSSEFSKMDGAAVAKSVNDMLKHIDFYFDGKQFSRSLKDGYKPSAEAIAQLDKEMNQMGEEGEETLKAMTYTLVYHFPNKIKSVSNKNALISKDKKTVTLKQNYIEMIKNSELMNLKVVLKH</sequence>
<protein>
    <recommendedName>
        <fullName evidence="4">Lipoprotein</fullName>
    </recommendedName>
</protein>
<dbReference type="PROSITE" id="PS51257">
    <property type="entry name" value="PROKAR_LIPOPROTEIN"/>
    <property type="match status" value="1"/>
</dbReference>
<dbReference type="EMBL" id="JBHMEZ010000030">
    <property type="protein sequence ID" value="MFB9054701.1"/>
    <property type="molecule type" value="Genomic_DNA"/>
</dbReference>
<proteinExistence type="predicted"/>
<feature type="signal peptide" evidence="1">
    <location>
        <begin position="1"/>
        <end position="21"/>
    </location>
</feature>
<name>A0ABV5F5I6_9FLAO</name>
<evidence type="ECO:0000313" key="2">
    <source>
        <dbReference type="EMBL" id="MFB9054701.1"/>
    </source>
</evidence>
<dbReference type="RefSeq" id="WP_382384338.1">
    <property type="nucleotide sequence ID" value="NZ_JBHMEZ010000030.1"/>
</dbReference>
<evidence type="ECO:0000256" key="1">
    <source>
        <dbReference type="SAM" id="SignalP"/>
    </source>
</evidence>
<keyword evidence="1" id="KW-0732">Signal</keyword>
<accession>A0ABV5F5I6</accession>
<comment type="caution">
    <text evidence="2">The sequence shown here is derived from an EMBL/GenBank/DDBJ whole genome shotgun (WGS) entry which is preliminary data.</text>
</comment>
<feature type="chain" id="PRO_5046554982" description="Lipoprotein" evidence="1">
    <location>
        <begin position="22"/>
        <end position="263"/>
    </location>
</feature>
<reference evidence="2 3" key="1">
    <citation type="submission" date="2024-09" db="EMBL/GenBank/DDBJ databases">
        <authorList>
            <person name="Sun Q."/>
            <person name="Mori K."/>
        </authorList>
    </citation>
    <scope>NUCLEOTIDE SEQUENCE [LARGE SCALE GENOMIC DNA]</scope>
    <source>
        <strain evidence="2 3">CECT 8286</strain>
    </source>
</reference>
<gene>
    <name evidence="2" type="ORF">ACFFVB_16550</name>
</gene>
<keyword evidence="3" id="KW-1185">Reference proteome</keyword>
<evidence type="ECO:0008006" key="4">
    <source>
        <dbReference type="Google" id="ProtNLM"/>
    </source>
</evidence>
<dbReference type="Proteomes" id="UP001589605">
    <property type="component" value="Unassembled WGS sequence"/>
</dbReference>